<keyword evidence="3" id="KW-1185">Reference proteome</keyword>
<protein>
    <submittedName>
        <fullName evidence="2">Uncharacterized protein</fullName>
    </submittedName>
</protein>
<dbReference type="Proteomes" id="UP000515804">
    <property type="component" value="Chromosome"/>
</dbReference>
<dbReference type="KEGG" id="tcn:H9L16_02475"/>
<reference evidence="2 3" key="1">
    <citation type="submission" date="2020-08" db="EMBL/GenBank/DDBJ databases">
        <title>Genome sequence of Thermomonas carbonis KCTC 42013T.</title>
        <authorList>
            <person name="Hyun D.-W."/>
            <person name="Bae J.-W."/>
        </authorList>
    </citation>
    <scope>NUCLEOTIDE SEQUENCE [LARGE SCALE GENOMIC DNA]</scope>
    <source>
        <strain evidence="2 3">KCTC 42013</strain>
    </source>
</reference>
<keyword evidence="1" id="KW-0732">Signal</keyword>
<dbReference type="AlphaFoldDB" id="A0A7G9SRN4"/>
<accession>A0A7G9SRN4</accession>
<organism evidence="2 3">
    <name type="scientific">Thermomonas carbonis</name>
    <dbReference type="NCBI Taxonomy" id="1463158"/>
    <lineage>
        <taxon>Bacteria</taxon>
        <taxon>Pseudomonadati</taxon>
        <taxon>Pseudomonadota</taxon>
        <taxon>Gammaproteobacteria</taxon>
        <taxon>Lysobacterales</taxon>
        <taxon>Lysobacteraceae</taxon>
        <taxon>Thermomonas</taxon>
    </lineage>
</organism>
<name>A0A7G9SRN4_9GAMM</name>
<dbReference type="RefSeq" id="WP_187553025.1">
    <property type="nucleotide sequence ID" value="NZ_BMZL01000001.1"/>
</dbReference>
<feature type="chain" id="PRO_5028876138" evidence="1">
    <location>
        <begin position="30"/>
        <end position="226"/>
    </location>
</feature>
<evidence type="ECO:0000313" key="2">
    <source>
        <dbReference type="EMBL" id="QNN70509.1"/>
    </source>
</evidence>
<gene>
    <name evidence="2" type="ORF">H9L16_02475</name>
</gene>
<evidence type="ECO:0000313" key="3">
    <source>
        <dbReference type="Proteomes" id="UP000515804"/>
    </source>
</evidence>
<feature type="signal peptide" evidence="1">
    <location>
        <begin position="1"/>
        <end position="29"/>
    </location>
</feature>
<sequence length="226" mass="23615">MNSLRTSTRSSLRGALLAAALLFSSAAFAGPPLLCHPFDTGGAASLPWGKGWNVPDRGYDTARLSADTASLLGAQVPVIARMETLRRAAIYASADGTRLRGLAATLDARVTAAKTPQAKALALFDAGYFAETVQDIARLQGYDMPGIGKVDVAALRSVLAKGDGSLRIAEALKLRGDDASIRFAAALVSAADERKGDYNTHARLARAGITEDVLLARNIGQVAATY</sequence>
<evidence type="ECO:0000256" key="1">
    <source>
        <dbReference type="SAM" id="SignalP"/>
    </source>
</evidence>
<dbReference type="EMBL" id="CP060719">
    <property type="protein sequence ID" value="QNN70509.1"/>
    <property type="molecule type" value="Genomic_DNA"/>
</dbReference>
<proteinExistence type="predicted"/>